<dbReference type="Pfam" id="PF02518">
    <property type="entry name" value="HATPase_c"/>
    <property type="match status" value="1"/>
</dbReference>
<dbReference type="PANTHER" id="PTHR44936:SF5">
    <property type="entry name" value="SENSOR HISTIDINE KINASE ENVZ"/>
    <property type="match status" value="1"/>
</dbReference>
<name>A0A2T4YWU2_9HYPH</name>
<evidence type="ECO:0000256" key="1">
    <source>
        <dbReference type="ARBA" id="ARBA00000085"/>
    </source>
</evidence>
<dbReference type="InterPro" id="IPR036097">
    <property type="entry name" value="HisK_dim/P_sf"/>
</dbReference>
<evidence type="ECO:0000256" key="3">
    <source>
        <dbReference type="ARBA" id="ARBA00012438"/>
    </source>
</evidence>
<dbReference type="InterPro" id="IPR003660">
    <property type="entry name" value="HAMP_dom"/>
</dbReference>
<proteinExistence type="predicted"/>
<dbReference type="InterPro" id="IPR003661">
    <property type="entry name" value="HisK_dim/P_dom"/>
</dbReference>
<dbReference type="Pfam" id="PF00672">
    <property type="entry name" value="HAMP"/>
    <property type="match status" value="1"/>
</dbReference>
<evidence type="ECO:0000256" key="10">
    <source>
        <dbReference type="ARBA" id="ARBA00022777"/>
    </source>
</evidence>
<evidence type="ECO:0000256" key="7">
    <source>
        <dbReference type="ARBA" id="ARBA00022679"/>
    </source>
</evidence>
<dbReference type="GO" id="GO:0005886">
    <property type="term" value="C:plasma membrane"/>
    <property type="evidence" value="ECO:0007669"/>
    <property type="project" value="UniProtKB-SubCell"/>
</dbReference>
<dbReference type="PANTHER" id="PTHR44936">
    <property type="entry name" value="SENSOR PROTEIN CREC"/>
    <property type="match status" value="1"/>
</dbReference>
<dbReference type="PRINTS" id="PR00344">
    <property type="entry name" value="BCTRLSENSOR"/>
</dbReference>
<evidence type="ECO:0000256" key="12">
    <source>
        <dbReference type="ARBA" id="ARBA00022989"/>
    </source>
</evidence>
<gene>
    <name evidence="18" type="ORF">C8P69_1187</name>
</gene>
<dbReference type="InterPro" id="IPR003594">
    <property type="entry name" value="HATPase_dom"/>
</dbReference>
<evidence type="ECO:0000256" key="6">
    <source>
        <dbReference type="ARBA" id="ARBA00022553"/>
    </source>
</evidence>
<dbReference type="PROSITE" id="PS50109">
    <property type="entry name" value="HIS_KIN"/>
    <property type="match status" value="1"/>
</dbReference>
<keyword evidence="10 18" id="KW-0418">Kinase</keyword>
<keyword evidence="5" id="KW-0997">Cell inner membrane</keyword>
<keyword evidence="19" id="KW-1185">Reference proteome</keyword>
<comment type="subcellular location">
    <subcellularLocation>
        <location evidence="2">Cell inner membrane</location>
        <topology evidence="2">Multi-pass membrane protein</topology>
    </subcellularLocation>
</comment>
<evidence type="ECO:0000256" key="13">
    <source>
        <dbReference type="ARBA" id="ARBA00023012"/>
    </source>
</evidence>
<protein>
    <recommendedName>
        <fullName evidence="3">histidine kinase</fullName>
        <ecNumber evidence="3">2.7.13.3</ecNumber>
    </recommendedName>
</protein>
<keyword evidence="7" id="KW-0808">Transferase</keyword>
<dbReference type="InterPro" id="IPR036890">
    <property type="entry name" value="HATPase_C_sf"/>
</dbReference>
<evidence type="ECO:0000313" key="18">
    <source>
        <dbReference type="EMBL" id="PTM49537.1"/>
    </source>
</evidence>
<dbReference type="OrthoDB" id="9804645at2"/>
<dbReference type="Proteomes" id="UP000241808">
    <property type="component" value="Unassembled WGS sequence"/>
</dbReference>
<keyword evidence="9" id="KW-0547">Nucleotide-binding</keyword>
<evidence type="ECO:0000256" key="15">
    <source>
        <dbReference type="SAM" id="Phobius"/>
    </source>
</evidence>
<dbReference type="GO" id="GO:0000155">
    <property type="term" value="F:phosphorelay sensor kinase activity"/>
    <property type="evidence" value="ECO:0007669"/>
    <property type="project" value="InterPro"/>
</dbReference>
<feature type="domain" description="Histidine kinase" evidence="16">
    <location>
        <begin position="242"/>
        <end position="441"/>
    </location>
</feature>
<dbReference type="GO" id="GO:0005524">
    <property type="term" value="F:ATP binding"/>
    <property type="evidence" value="ECO:0007669"/>
    <property type="project" value="UniProtKB-KW"/>
</dbReference>
<evidence type="ECO:0000259" key="16">
    <source>
        <dbReference type="PROSITE" id="PS50109"/>
    </source>
</evidence>
<feature type="domain" description="HAMP" evidence="17">
    <location>
        <begin position="182"/>
        <end position="234"/>
    </location>
</feature>
<evidence type="ECO:0000256" key="5">
    <source>
        <dbReference type="ARBA" id="ARBA00022519"/>
    </source>
</evidence>
<dbReference type="PROSITE" id="PS50885">
    <property type="entry name" value="HAMP"/>
    <property type="match status" value="1"/>
</dbReference>
<keyword evidence="13" id="KW-0902">Two-component regulatory system</keyword>
<evidence type="ECO:0000256" key="8">
    <source>
        <dbReference type="ARBA" id="ARBA00022692"/>
    </source>
</evidence>
<evidence type="ECO:0000256" key="11">
    <source>
        <dbReference type="ARBA" id="ARBA00022840"/>
    </source>
</evidence>
<reference evidence="18 19" key="1">
    <citation type="submission" date="2018-04" db="EMBL/GenBank/DDBJ databases">
        <title>Genomic Encyclopedia of Archaeal and Bacterial Type Strains, Phase II (KMG-II): from individual species to whole genera.</title>
        <authorList>
            <person name="Goeker M."/>
        </authorList>
    </citation>
    <scope>NUCLEOTIDE SEQUENCE [LARGE SCALE GENOMIC DNA]</scope>
    <source>
        <strain evidence="18 19">DSM 25521</strain>
    </source>
</reference>
<comment type="caution">
    <text evidence="18">The sequence shown here is derived from an EMBL/GenBank/DDBJ whole genome shotgun (WGS) entry which is preliminary data.</text>
</comment>
<dbReference type="SUPFAM" id="SSF55874">
    <property type="entry name" value="ATPase domain of HSP90 chaperone/DNA topoisomerase II/histidine kinase"/>
    <property type="match status" value="1"/>
</dbReference>
<dbReference type="InterPro" id="IPR050980">
    <property type="entry name" value="2C_sensor_his_kinase"/>
</dbReference>
<dbReference type="Gene3D" id="1.10.287.130">
    <property type="match status" value="1"/>
</dbReference>
<evidence type="ECO:0000259" key="17">
    <source>
        <dbReference type="PROSITE" id="PS50885"/>
    </source>
</evidence>
<keyword evidence="4" id="KW-1003">Cell membrane</keyword>
<dbReference type="CDD" id="cd06225">
    <property type="entry name" value="HAMP"/>
    <property type="match status" value="1"/>
</dbReference>
<keyword evidence="6" id="KW-0597">Phosphoprotein</keyword>
<dbReference type="SUPFAM" id="SSF158472">
    <property type="entry name" value="HAMP domain-like"/>
    <property type="match status" value="1"/>
</dbReference>
<accession>A0A2T4YWU2</accession>
<sequence length="452" mass="48703">MIRHFNTITGRTVLVLFVFMGILHVVSLWTYRSAIDDDIATSNSVQLAERLAAIRRSVLRVPIPEREAVAHALAGGPIDVHWSLVGHAVARTDGVVPNLPDLSERLIGVEPELAGGNLIIGSTSQFASDPHVSVISMRLPDQSWVNVSIVDVRAGRLSSHGTLYSTTVMTLGLVLAAVILARWLNKPLRAFAGAANRFATGAEVVQIPERGPEELRQLAAAFNDMQVRIKKLLDDRTQTLAAISHDLRSPLTRLKLRIEELTAPEAREGMSADIAEMEVMIEGTLAFLKSDRLDEPIRAFDLVSMVETVVLDFSDMGKQVTLIAPDSLVVNGRRLALKRALTNIIDNAIKYGEQAEVAVSHSQEFATVVVTDRGPGIPTGDREAVFAPFHRLEASRNKETGGVGLGLTVSRSAVRAHGGELALSDGPNGGLAVRIDIPLRAGGIAPVARAEQ</sequence>
<evidence type="ECO:0000256" key="4">
    <source>
        <dbReference type="ARBA" id="ARBA00022475"/>
    </source>
</evidence>
<dbReference type="SMART" id="SM00304">
    <property type="entry name" value="HAMP"/>
    <property type="match status" value="1"/>
</dbReference>
<evidence type="ECO:0000256" key="2">
    <source>
        <dbReference type="ARBA" id="ARBA00004429"/>
    </source>
</evidence>
<evidence type="ECO:0000256" key="9">
    <source>
        <dbReference type="ARBA" id="ARBA00022741"/>
    </source>
</evidence>
<dbReference type="SMART" id="SM00387">
    <property type="entry name" value="HATPase_c"/>
    <property type="match status" value="1"/>
</dbReference>
<comment type="catalytic activity">
    <reaction evidence="1">
        <text>ATP + protein L-histidine = ADP + protein N-phospho-L-histidine.</text>
        <dbReference type="EC" id="2.7.13.3"/>
    </reaction>
</comment>
<evidence type="ECO:0000313" key="19">
    <source>
        <dbReference type="Proteomes" id="UP000241808"/>
    </source>
</evidence>
<dbReference type="SUPFAM" id="SSF47384">
    <property type="entry name" value="Homodimeric domain of signal transducing histidine kinase"/>
    <property type="match status" value="1"/>
</dbReference>
<dbReference type="InterPro" id="IPR005467">
    <property type="entry name" value="His_kinase_dom"/>
</dbReference>
<dbReference type="Gene3D" id="3.30.565.10">
    <property type="entry name" value="Histidine kinase-like ATPase, C-terminal domain"/>
    <property type="match status" value="1"/>
</dbReference>
<dbReference type="EC" id="2.7.13.3" evidence="3"/>
<keyword evidence="14 15" id="KW-0472">Membrane</keyword>
<keyword evidence="12 15" id="KW-1133">Transmembrane helix</keyword>
<dbReference type="CDD" id="cd00082">
    <property type="entry name" value="HisKA"/>
    <property type="match status" value="1"/>
</dbReference>
<dbReference type="RefSeq" id="WP_108179482.1">
    <property type="nucleotide sequence ID" value="NZ_PZZL01000018.1"/>
</dbReference>
<dbReference type="SMART" id="SM00388">
    <property type="entry name" value="HisKA"/>
    <property type="match status" value="1"/>
</dbReference>
<organism evidence="18 19">
    <name type="scientific">Phreatobacter oligotrophus</name>
    <dbReference type="NCBI Taxonomy" id="1122261"/>
    <lineage>
        <taxon>Bacteria</taxon>
        <taxon>Pseudomonadati</taxon>
        <taxon>Pseudomonadota</taxon>
        <taxon>Alphaproteobacteria</taxon>
        <taxon>Hyphomicrobiales</taxon>
        <taxon>Phreatobacteraceae</taxon>
        <taxon>Phreatobacter</taxon>
    </lineage>
</organism>
<dbReference type="EMBL" id="PZZL01000018">
    <property type="protein sequence ID" value="PTM49537.1"/>
    <property type="molecule type" value="Genomic_DNA"/>
</dbReference>
<keyword evidence="8 15" id="KW-0812">Transmembrane</keyword>
<keyword evidence="11" id="KW-0067">ATP-binding</keyword>
<dbReference type="AlphaFoldDB" id="A0A2T4YWU2"/>
<feature type="transmembrane region" description="Helical" evidence="15">
    <location>
        <begin position="12"/>
        <end position="31"/>
    </location>
</feature>
<feature type="transmembrane region" description="Helical" evidence="15">
    <location>
        <begin position="163"/>
        <end position="184"/>
    </location>
</feature>
<dbReference type="InterPro" id="IPR004358">
    <property type="entry name" value="Sig_transdc_His_kin-like_C"/>
</dbReference>
<evidence type="ECO:0000256" key="14">
    <source>
        <dbReference type="ARBA" id="ARBA00023136"/>
    </source>
</evidence>